<dbReference type="GO" id="GO:0005507">
    <property type="term" value="F:copper ion binding"/>
    <property type="evidence" value="ECO:0007669"/>
    <property type="project" value="TreeGrafter"/>
</dbReference>
<dbReference type="Gene3D" id="3.20.20.380">
    <property type="entry name" value="Copper homeostasis (CutC) domain"/>
    <property type="match status" value="1"/>
</dbReference>
<dbReference type="Pfam" id="PF03932">
    <property type="entry name" value="CutC"/>
    <property type="match status" value="1"/>
</dbReference>
<sequence length="220" mass="25246">MLEIACFEITSAEIALQSSADRIELCKEITLGGLTPEIEEFKYLKQKFLKPIYVMIRPKGGGFFYDLEEFNMMIKSIELFKNWGADGFVFGILDENNEIDVERNSFLVELANPIPCTFQRAFDRTKNLEKSCETLIEIGFENILTSGGEKTAKEGQENLKMLIEKYSDKINILIGGNVRSENVEEIKTFTNGRHFHSSAIPIYEQFANDEEIRKLKRFSV</sequence>
<dbReference type="InterPro" id="IPR036822">
    <property type="entry name" value="CutC-like_dom_sf"/>
</dbReference>
<dbReference type="Proteomes" id="UP000236738">
    <property type="component" value="Unassembled WGS sequence"/>
</dbReference>
<dbReference type="InterPro" id="IPR005627">
    <property type="entry name" value="CutC-like"/>
</dbReference>
<dbReference type="PANTHER" id="PTHR12598">
    <property type="entry name" value="COPPER HOMEOSTASIS PROTEIN CUTC"/>
    <property type="match status" value="1"/>
</dbReference>
<dbReference type="SUPFAM" id="SSF110395">
    <property type="entry name" value="CutC-like"/>
    <property type="match status" value="1"/>
</dbReference>
<evidence type="ECO:0000256" key="1">
    <source>
        <dbReference type="ARBA" id="ARBA00007768"/>
    </source>
</evidence>
<organism evidence="3 4">
    <name type="scientific">Halpernia humi</name>
    <dbReference type="NCBI Taxonomy" id="493375"/>
    <lineage>
        <taxon>Bacteria</taxon>
        <taxon>Pseudomonadati</taxon>
        <taxon>Bacteroidota</taxon>
        <taxon>Flavobacteriia</taxon>
        <taxon>Flavobacteriales</taxon>
        <taxon>Weeksellaceae</taxon>
        <taxon>Chryseobacterium group</taxon>
        <taxon>Halpernia</taxon>
    </lineage>
</organism>
<dbReference type="EMBL" id="FNUS01000001">
    <property type="protein sequence ID" value="SEF79155.1"/>
    <property type="molecule type" value="Genomic_DNA"/>
</dbReference>
<proteinExistence type="inferred from homology"/>
<dbReference type="PANTHER" id="PTHR12598:SF0">
    <property type="entry name" value="COPPER HOMEOSTASIS PROTEIN CUTC HOMOLOG"/>
    <property type="match status" value="1"/>
</dbReference>
<protein>
    <recommendedName>
        <fullName evidence="2">Copper homeostasis protein cutC homolog</fullName>
    </recommendedName>
</protein>
<gene>
    <name evidence="3" type="ORF">SAMN05421847_0943</name>
</gene>
<dbReference type="RefSeq" id="WP_233740478.1">
    <property type="nucleotide sequence ID" value="NZ_FNUS01000001.1"/>
</dbReference>
<evidence type="ECO:0000313" key="4">
    <source>
        <dbReference type="Proteomes" id="UP000236738"/>
    </source>
</evidence>
<evidence type="ECO:0000313" key="3">
    <source>
        <dbReference type="EMBL" id="SEF79155.1"/>
    </source>
</evidence>
<reference evidence="4" key="1">
    <citation type="submission" date="2016-10" db="EMBL/GenBank/DDBJ databases">
        <authorList>
            <person name="Varghese N."/>
            <person name="Submissions S."/>
        </authorList>
    </citation>
    <scope>NUCLEOTIDE SEQUENCE [LARGE SCALE GENOMIC DNA]</scope>
    <source>
        <strain evidence="4">DSM 21580</strain>
    </source>
</reference>
<dbReference type="AlphaFoldDB" id="A0A1H5UVP5"/>
<comment type="similarity">
    <text evidence="1">Belongs to the CutC family.</text>
</comment>
<evidence type="ECO:0000256" key="2">
    <source>
        <dbReference type="ARBA" id="ARBA00019014"/>
    </source>
</evidence>
<keyword evidence="4" id="KW-1185">Reference proteome</keyword>
<accession>A0A1H5UVP5</accession>
<name>A0A1H5UVP5_9FLAO</name>